<sequence length="64" mass="7760">MRALIHFWKSELHYFELPHLDIVPTIEEYDLMIKWPKSEGVYIIREKTISIERVAKLIKFPPHI</sequence>
<dbReference type="AlphaFoldDB" id="A0A151QPE1"/>
<dbReference type="EMBL" id="KQ485411">
    <property type="protein sequence ID" value="KYP32170.1"/>
    <property type="molecule type" value="Genomic_DNA"/>
</dbReference>
<proteinExistence type="predicted"/>
<gene>
    <name evidence="2" type="ORF">KK1_047198</name>
</gene>
<protein>
    <recommendedName>
        <fullName evidence="1">DUF7745 domain-containing protein</fullName>
    </recommendedName>
</protein>
<feature type="domain" description="DUF7745" evidence="1">
    <location>
        <begin position="2"/>
        <end position="60"/>
    </location>
</feature>
<dbReference type="Gramene" id="C.cajan_47540.t">
    <property type="protein sequence ID" value="C.cajan_47540.t.cds1"/>
    <property type="gene ID" value="C.cajan_47540"/>
</dbReference>
<dbReference type="Proteomes" id="UP000075243">
    <property type="component" value="Unassembled WGS sequence"/>
</dbReference>
<name>A0A151QPE1_CAJCA</name>
<reference evidence="2" key="1">
    <citation type="journal article" date="2012" name="Nat. Biotechnol.">
        <title>Draft genome sequence of pigeonpea (Cajanus cajan), an orphan legume crop of resource-poor farmers.</title>
        <authorList>
            <person name="Varshney R.K."/>
            <person name="Chen W."/>
            <person name="Li Y."/>
            <person name="Bharti A.K."/>
            <person name="Saxena R.K."/>
            <person name="Schlueter J.A."/>
            <person name="Donoghue M.T."/>
            <person name="Azam S."/>
            <person name="Fan G."/>
            <person name="Whaley A.M."/>
            <person name="Farmer A.D."/>
            <person name="Sheridan J."/>
            <person name="Iwata A."/>
            <person name="Tuteja R."/>
            <person name="Penmetsa R.V."/>
            <person name="Wu W."/>
            <person name="Upadhyaya H.D."/>
            <person name="Yang S.P."/>
            <person name="Shah T."/>
            <person name="Saxena K.B."/>
            <person name="Michael T."/>
            <person name="McCombie W.R."/>
            <person name="Yang B."/>
            <person name="Zhang G."/>
            <person name="Yang H."/>
            <person name="Wang J."/>
            <person name="Spillane C."/>
            <person name="Cook D.R."/>
            <person name="May G.D."/>
            <person name="Xu X."/>
            <person name="Jackson S.A."/>
        </authorList>
    </citation>
    <scope>NUCLEOTIDE SEQUENCE [LARGE SCALE GENOMIC DNA]</scope>
</reference>
<dbReference type="Pfam" id="PF24924">
    <property type="entry name" value="DUF7745"/>
    <property type="match status" value="1"/>
</dbReference>
<dbReference type="InterPro" id="IPR056647">
    <property type="entry name" value="DUF7745"/>
</dbReference>
<evidence type="ECO:0000313" key="2">
    <source>
        <dbReference type="EMBL" id="KYP32170.1"/>
    </source>
</evidence>
<evidence type="ECO:0000313" key="3">
    <source>
        <dbReference type="Proteomes" id="UP000075243"/>
    </source>
</evidence>
<evidence type="ECO:0000259" key="1">
    <source>
        <dbReference type="Pfam" id="PF24924"/>
    </source>
</evidence>
<keyword evidence="3" id="KW-1185">Reference proteome</keyword>
<accession>A0A151QPE1</accession>
<organism evidence="2 3">
    <name type="scientific">Cajanus cajan</name>
    <name type="common">Pigeon pea</name>
    <name type="synonym">Cajanus indicus</name>
    <dbReference type="NCBI Taxonomy" id="3821"/>
    <lineage>
        <taxon>Eukaryota</taxon>
        <taxon>Viridiplantae</taxon>
        <taxon>Streptophyta</taxon>
        <taxon>Embryophyta</taxon>
        <taxon>Tracheophyta</taxon>
        <taxon>Spermatophyta</taxon>
        <taxon>Magnoliopsida</taxon>
        <taxon>eudicotyledons</taxon>
        <taxon>Gunneridae</taxon>
        <taxon>Pentapetalae</taxon>
        <taxon>rosids</taxon>
        <taxon>fabids</taxon>
        <taxon>Fabales</taxon>
        <taxon>Fabaceae</taxon>
        <taxon>Papilionoideae</taxon>
        <taxon>50 kb inversion clade</taxon>
        <taxon>NPAAA clade</taxon>
        <taxon>indigoferoid/millettioid clade</taxon>
        <taxon>Phaseoleae</taxon>
        <taxon>Cajanus</taxon>
    </lineage>
</organism>